<feature type="transmembrane region" description="Helical" evidence="7">
    <location>
        <begin position="69"/>
        <end position="87"/>
    </location>
</feature>
<dbReference type="Proteomes" id="UP000593565">
    <property type="component" value="Unassembled WGS sequence"/>
</dbReference>
<dbReference type="EMBL" id="JAAGNN010000013">
    <property type="protein sequence ID" value="KAF4081532.1"/>
    <property type="molecule type" value="Genomic_DNA"/>
</dbReference>
<keyword evidence="9" id="KW-0732">Signal</keyword>
<keyword evidence="7" id="KW-0406">Ion transport</keyword>
<evidence type="ECO:0000256" key="1">
    <source>
        <dbReference type="ARBA" id="ARBA00004370"/>
    </source>
</evidence>
<evidence type="ECO:0000256" key="8">
    <source>
        <dbReference type="SAM" id="MobiDB-lite"/>
    </source>
</evidence>
<keyword evidence="4 7" id="KW-0472">Membrane</keyword>
<feature type="compositionally biased region" description="Low complexity" evidence="8">
    <location>
        <begin position="670"/>
        <end position="681"/>
    </location>
</feature>
<feature type="region of interest" description="Disordered" evidence="8">
    <location>
        <begin position="666"/>
        <end position="688"/>
    </location>
</feature>
<evidence type="ECO:0000256" key="7">
    <source>
        <dbReference type="RuleBase" id="RU363126"/>
    </source>
</evidence>
<feature type="compositionally biased region" description="Low complexity" evidence="8">
    <location>
        <begin position="394"/>
        <end position="411"/>
    </location>
</feature>
<comment type="similarity">
    <text evidence="6 7">Belongs to the anion channel-forming bestrophin (TC 1.A.46) family. Calcium-sensitive chloride channel subfamily.</text>
</comment>
<keyword evidence="11" id="KW-1185">Reference proteome</keyword>
<evidence type="ECO:0000313" key="11">
    <source>
        <dbReference type="Proteomes" id="UP000593565"/>
    </source>
</evidence>
<keyword evidence="7" id="KW-0813">Transport</keyword>
<proteinExistence type="inferred from homology"/>
<feature type="chain" id="PRO_5029506578" description="Bestrophin homolog" evidence="9">
    <location>
        <begin position="26"/>
        <end position="719"/>
    </location>
</feature>
<dbReference type="PANTHER" id="PTHR10736">
    <property type="entry name" value="BESTROPHIN"/>
    <property type="match status" value="1"/>
</dbReference>
<evidence type="ECO:0000256" key="4">
    <source>
        <dbReference type="ARBA" id="ARBA00023136"/>
    </source>
</evidence>
<accession>A0A7J6AF69</accession>
<dbReference type="GO" id="GO:0005886">
    <property type="term" value="C:plasma membrane"/>
    <property type="evidence" value="ECO:0007669"/>
    <property type="project" value="UniProtKB-SubCell"/>
</dbReference>
<gene>
    <name evidence="10" type="ORF">AMELA_G00162290</name>
</gene>
<reference evidence="10 11" key="1">
    <citation type="submission" date="2020-02" db="EMBL/GenBank/DDBJ databases">
        <title>A chromosome-scale genome assembly of the black bullhead catfish (Ameiurus melas).</title>
        <authorList>
            <person name="Wen M."/>
            <person name="Zham M."/>
            <person name="Cabau C."/>
            <person name="Klopp C."/>
            <person name="Donnadieu C."/>
            <person name="Roques C."/>
            <person name="Bouchez O."/>
            <person name="Lampietro C."/>
            <person name="Jouanno E."/>
            <person name="Herpin A."/>
            <person name="Louis A."/>
            <person name="Berthelot C."/>
            <person name="Parey E."/>
            <person name="Roest-Crollius H."/>
            <person name="Braasch I."/>
            <person name="Postlethwait J."/>
            <person name="Robinson-Rechavi M."/>
            <person name="Echchiki A."/>
            <person name="Begum T."/>
            <person name="Montfort J."/>
            <person name="Schartl M."/>
            <person name="Bobe J."/>
            <person name="Guiguen Y."/>
        </authorList>
    </citation>
    <scope>NUCLEOTIDE SEQUENCE [LARGE SCALE GENOMIC DNA]</scope>
    <source>
        <strain evidence="10">M_S1</strain>
        <tissue evidence="10">Blood</tissue>
    </source>
</reference>
<keyword evidence="7" id="KW-1003">Cell membrane</keyword>
<dbReference type="PANTHER" id="PTHR10736:SF4">
    <property type="entry name" value="BESTROPHIN-1"/>
    <property type="match status" value="1"/>
</dbReference>
<dbReference type="Pfam" id="PF01062">
    <property type="entry name" value="Bestrophin"/>
    <property type="match status" value="2"/>
</dbReference>
<evidence type="ECO:0000256" key="3">
    <source>
        <dbReference type="ARBA" id="ARBA00022989"/>
    </source>
</evidence>
<keyword evidence="2 7" id="KW-0812">Transmembrane</keyword>
<dbReference type="InterPro" id="IPR021134">
    <property type="entry name" value="Bestrophin-like"/>
</dbReference>
<comment type="function">
    <text evidence="7">Forms chloride channels.</text>
</comment>
<evidence type="ECO:0000256" key="2">
    <source>
        <dbReference type="ARBA" id="ARBA00022692"/>
    </source>
</evidence>
<feature type="transmembrane region" description="Helical" evidence="7">
    <location>
        <begin position="260"/>
        <end position="277"/>
    </location>
</feature>
<comment type="subcellular location">
    <subcellularLocation>
        <location evidence="7">Cell membrane</location>
        <topology evidence="7">Multi-pass membrane protein</topology>
    </subcellularLocation>
    <subcellularLocation>
        <location evidence="1">Membrane</location>
    </subcellularLocation>
</comment>
<evidence type="ECO:0000256" key="5">
    <source>
        <dbReference type="ARBA" id="ARBA00024167"/>
    </source>
</evidence>
<dbReference type="GO" id="GO:0005254">
    <property type="term" value="F:chloride channel activity"/>
    <property type="evidence" value="ECO:0007669"/>
    <property type="project" value="UniProtKB-KW"/>
</dbReference>
<comment type="caution">
    <text evidence="10">The sequence shown here is derived from an EMBL/GenBank/DDBJ whole genome shotgun (WGS) entry which is preliminary data.</text>
</comment>
<evidence type="ECO:0000313" key="10">
    <source>
        <dbReference type="EMBL" id="KAF4081532.1"/>
    </source>
</evidence>
<evidence type="ECO:0000256" key="9">
    <source>
        <dbReference type="SAM" id="SignalP"/>
    </source>
</evidence>
<protein>
    <recommendedName>
        <fullName evidence="7">Bestrophin homolog</fullName>
    </recommendedName>
</protein>
<feature type="region of interest" description="Disordered" evidence="8">
    <location>
        <begin position="394"/>
        <end position="414"/>
    </location>
</feature>
<sequence length="719" mass="79411">MSSDLSSRRLLSLFFLSSISHSTAAHEACHPSFPYVLSCSLSGSISSVLVSCCSSAAERSIYKLLYRELLIFIVLYYIISVLYRFLLDDGQRRLFEKLSIYCDQYAQLIPVSFVLGFYVTLVVSRWWGQFESIPWPDRLAVLVGGYIRGADEGARLIRRSLVRYANLSGILIYRSISTAVYKRFPTMQHLVQGGLMTVEELRQLEELPSPHNKFWVPCMWFVNLALRARTDGRINNDVALSAILNFLDPAQGYQGHNLDFYLPVFTLLQFFFYVGWLKVAEQLINPFGEDDDDFETNWLVDRNLQVSLLSVDEMYDMLPMIKKDKYWNESEPQPPYTAASAEHQKPSYMGSALDISVPKEDMEFQHNLEQIKEHEEANHSTPLLGSLTRLLGLQSPSFPRSSPSSSSSRASLLRRRPRAPFSRFPLYLHPEAPVMHSQNQNPPECDMAEYAFSSMPLYERPGFYSCPQTPIHCIPAPVNRLRPPRRVQGDLVHSISSLSHPLLGSQLLPPDTPGHMPRATSSGFAGMGEDGSGHPSVSTFSFPDPVAEMCPPSKLWINQALLSHHPPPSCLSMDTPPPTEAHQGPLSARAMSGGGDRVFSFTPPIRNPIQSSMSSGCINASSTSNSNTNNTNNSMGNLCDLTGLACGLSSNARIVNRSTMALTNSGSVITPTTANTTQQTASQHNSPKDLGEDLLGGLVVQSGSGTVIPCGAGNSSERG</sequence>
<evidence type="ECO:0000256" key="6">
    <source>
        <dbReference type="ARBA" id="ARBA00034769"/>
    </source>
</evidence>
<name>A0A7J6AF69_AMEME</name>
<keyword evidence="7" id="KW-0868">Chloride</keyword>
<keyword evidence="7" id="KW-0869">Chloride channel</keyword>
<dbReference type="InterPro" id="IPR000615">
    <property type="entry name" value="Bestrophin"/>
</dbReference>
<organism evidence="10 11">
    <name type="scientific">Ameiurus melas</name>
    <name type="common">Black bullhead</name>
    <name type="synonym">Silurus melas</name>
    <dbReference type="NCBI Taxonomy" id="219545"/>
    <lineage>
        <taxon>Eukaryota</taxon>
        <taxon>Metazoa</taxon>
        <taxon>Chordata</taxon>
        <taxon>Craniata</taxon>
        <taxon>Vertebrata</taxon>
        <taxon>Euteleostomi</taxon>
        <taxon>Actinopterygii</taxon>
        <taxon>Neopterygii</taxon>
        <taxon>Teleostei</taxon>
        <taxon>Ostariophysi</taxon>
        <taxon>Siluriformes</taxon>
        <taxon>Ictaluridae</taxon>
        <taxon>Ameiurus</taxon>
    </lineage>
</organism>
<feature type="transmembrane region" description="Helical" evidence="7">
    <location>
        <begin position="107"/>
        <end position="128"/>
    </location>
</feature>
<dbReference type="GO" id="GO:0034707">
    <property type="term" value="C:chloride channel complex"/>
    <property type="evidence" value="ECO:0007669"/>
    <property type="project" value="UniProtKB-KW"/>
</dbReference>
<dbReference type="AlphaFoldDB" id="A0A7J6AF69"/>
<comment type="catalytic activity">
    <reaction evidence="5">
        <text>chloride(in) = chloride(out)</text>
        <dbReference type="Rhea" id="RHEA:29823"/>
        <dbReference type="ChEBI" id="CHEBI:17996"/>
    </reaction>
</comment>
<keyword evidence="7" id="KW-0407">Ion channel</keyword>
<feature type="signal peptide" evidence="9">
    <location>
        <begin position="1"/>
        <end position="25"/>
    </location>
</feature>
<keyword evidence="3 7" id="KW-1133">Transmembrane helix</keyword>